<dbReference type="PANTHER" id="PTHR43099:SF2">
    <property type="entry name" value="UPF0053 PROTEIN YRKA"/>
    <property type="match status" value="1"/>
</dbReference>
<feature type="transmembrane region" description="Helical" evidence="11">
    <location>
        <begin position="68"/>
        <end position="92"/>
    </location>
</feature>
<dbReference type="PROSITE" id="PS51846">
    <property type="entry name" value="CNNM"/>
    <property type="match status" value="1"/>
</dbReference>
<gene>
    <name evidence="14" type="ORF">M3M35_04330</name>
</gene>
<dbReference type="Gene3D" id="3.30.465.10">
    <property type="match status" value="1"/>
</dbReference>
<dbReference type="CDD" id="cd04590">
    <property type="entry name" value="CBS_pair_CorC_HlyC_assoc"/>
    <property type="match status" value="1"/>
</dbReference>
<dbReference type="RefSeq" id="WP_252749455.1">
    <property type="nucleotide sequence ID" value="NZ_CP097116.1"/>
</dbReference>
<dbReference type="Pfam" id="PF01595">
    <property type="entry name" value="CNNM"/>
    <property type="match status" value="1"/>
</dbReference>
<protein>
    <submittedName>
        <fullName evidence="14">Hemolysin family protein</fullName>
    </submittedName>
</protein>
<reference evidence="14" key="1">
    <citation type="submission" date="2022-05" db="EMBL/GenBank/DDBJ databases">
        <authorList>
            <person name="Oliphant S.A."/>
            <person name="Watson-Haigh N.S."/>
            <person name="Sumby K.M."/>
            <person name="Gardner J.M."/>
            <person name="Jiranek V."/>
        </authorList>
    </citation>
    <scope>NUCLEOTIDE SEQUENCE</scope>
    <source>
        <strain evidence="14">KI16_H9</strain>
    </source>
</reference>
<keyword evidence="8 10" id="KW-0472">Membrane</keyword>
<evidence type="ECO:0000256" key="7">
    <source>
        <dbReference type="ARBA" id="ARBA00023122"/>
    </source>
</evidence>
<evidence type="ECO:0000259" key="13">
    <source>
        <dbReference type="PROSITE" id="PS51846"/>
    </source>
</evidence>
<dbReference type="Gene3D" id="3.10.580.10">
    <property type="entry name" value="CBS-domain"/>
    <property type="match status" value="1"/>
</dbReference>
<organism evidence="14 15">
    <name type="scientific">Fructilactobacillus myrtifloralis</name>
    <dbReference type="NCBI Taxonomy" id="2940301"/>
    <lineage>
        <taxon>Bacteria</taxon>
        <taxon>Bacillati</taxon>
        <taxon>Bacillota</taxon>
        <taxon>Bacilli</taxon>
        <taxon>Lactobacillales</taxon>
        <taxon>Lactobacillaceae</taxon>
        <taxon>Fructilactobacillus</taxon>
    </lineage>
</organism>
<keyword evidence="5" id="KW-0677">Repeat</keyword>
<evidence type="ECO:0000313" key="15">
    <source>
        <dbReference type="Proteomes" id="UP001056707"/>
    </source>
</evidence>
<evidence type="ECO:0000313" key="14">
    <source>
        <dbReference type="EMBL" id="USS84552.1"/>
    </source>
</evidence>
<comment type="similarity">
    <text evidence="2">Belongs to the UPF0053 family.</text>
</comment>
<dbReference type="InterPro" id="IPR051676">
    <property type="entry name" value="UPF0053_domain"/>
</dbReference>
<dbReference type="SUPFAM" id="SSF54631">
    <property type="entry name" value="CBS-domain pair"/>
    <property type="match status" value="1"/>
</dbReference>
<dbReference type="PANTHER" id="PTHR43099">
    <property type="entry name" value="UPF0053 PROTEIN YRKA"/>
    <property type="match status" value="1"/>
</dbReference>
<evidence type="ECO:0000256" key="6">
    <source>
        <dbReference type="ARBA" id="ARBA00022989"/>
    </source>
</evidence>
<evidence type="ECO:0000256" key="2">
    <source>
        <dbReference type="ARBA" id="ARBA00006337"/>
    </source>
</evidence>
<feature type="domain" description="CBS" evidence="12">
    <location>
        <begin position="297"/>
        <end position="354"/>
    </location>
</feature>
<keyword evidence="4 10" id="KW-0812">Transmembrane</keyword>
<sequence length="455" mass="51127">MVTGSIFIDLVIILVTFFLAGFFVACEFALVQTRTTALQEELDDDHTSAKRKRKLTRELHMVKNLNEYLSTTQVGVSLAGIILGWIGETFAIELFVEILGHGGMGAPSATAHGIGAILGIIVLTYLEVVFTEILPKNLSIDMPLKVLDVVSTPLHYCHVIFYPFVWLLNVSAAGVVKMLGLPVANENDEALSQSEILSVSKAAVQNGDLEQNDYLYMRRAFELNDKTARDIMIDRTQLKTVDINDTVNDAIETYLSTKYSRLPVVKDNDKDDILGYVYIYDLIKQAQINPDKPITNLIRKIDTTSETTTISIVLQQMIHNHQPIVVVIDEYGGTSGIITDKDIYEELFGTVRDEIDPSSHTYIFKQPNGSYKISGKLNTYDFEKYFDTQIKEFNESDVVTIAGFVIEHYPHIKVGDIVQIGNFKFKVLDYENSFINWFEVTEVPATLTNPSDTDH</sequence>
<dbReference type="Pfam" id="PF03471">
    <property type="entry name" value="CorC_HlyC"/>
    <property type="match status" value="1"/>
</dbReference>
<dbReference type="SMART" id="SM01091">
    <property type="entry name" value="CorC_HlyC"/>
    <property type="match status" value="1"/>
</dbReference>
<evidence type="ECO:0000256" key="3">
    <source>
        <dbReference type="ARBA" id="ARBA00022475"/>
    </source>
</evidence>
<name>A0ABY5BLL1_9LACO</name>
<evidence type="ECO:0000256" key="5">
    <source>
        <dbReference type="ARBA" id="ARBA00022737"/>
    </source>
</evidence>
<dbReference type="InterPro" id="IPR002550">
    <property type="entry name" value="CNNM"/>
</dbReference>
<feature type="domain" description="CBS" evidence="12">
    <location>
        <begin position="232"/>
        <end position="294"/>
    </location>
</feature>
<evidence type="ECO:0000259" key="12">
    <source>
        <dbReference type="PROSITE" id="PS51371"/>
    </source>
</evidence>
<dbReference type="InterPro" id="IPR046342">
    <property type="entry name" value="CBS_dom_sf"/>
</dbReference>
<dbReference type="InterPro" id="IPR016169">
    <property type="entry name" value="FAD-bd_PCMH_sub2"/>
</dbReference>
<dbReference type="InterPro" id="IPR000644">
    <property type="entry name" value="CBS_dom"/>
</dbReference>
<evidence type="ECO:0000256" key="10">
    <source>
        <dbReference type="PROSITE-ProRule" id="PRU01193"/>
    </source>
</evidence>
<evidence type="ECO:0000256" key="9">
    <source>
        <dbReference type="PROSITE-ProRule" id="PRU00703"/>
    </source>
</evidence>
<dbReference type="InterPro" id="IPR036318">
    <property type="entry name" value="FAD-bd_PCMH-like_sf"/>
</dbReference>
<feature type="domain" description="CNNM transmembrane" evidence="13">
    <location>
        <begin position="2"/>
        <end position="213"/>
    </location>
</feature>
<feature type="transmembrane region" description="Helical" evidence="11">
    <location>
        <begin position="112"/>
        <end position="134"/>
    </location>
</feature>
<dbReference type="InterPro" id="IPR005170">
    <property type="entry name" value="Transptr-assoc_dom"/>
</dbReference>
<evidence type="ECO:0000256" key="1">
    <source>
        <dbReference type="ARBA" id="ARBA00004651"/>
    </source>
</evidence>
<evidence type="ECO:0000256" key="11">
    <source>
        <dbReference type="SAM" id="Phobius"/>
    </source>
</evidence>
<dbReference type="Proteomes" id="UP001056707">
    <property type="component" value="Chromosome"/>
</dbReference>
<dbReference type="EMBL" id="CP097116">
    <property type="protein sequence ID" value="USS84552.1"/>
    <property type="molecule type" value="Genomic_DNA"/>
</dbReference>
<evidence type="ECO:0000256" key="8">
    <source>
        <dbReference type="ARBA" id="ARBA00023136"/>
    </source>
</evidence>
<feature type="transmembrane region" description="Helical" evidence="11">
    <location>
        <begin position="146"/>
        <end position="168"/>
    </location>
</feature>
<accession>A0ABY5BLL1</accession>
<dbReference type="PROSITE" id="PS51371">
    <property type="entry name" value="CBS"/>
    <property type="match status" value="2"/>
</dbReference>
<keyword evidence="15" id="KW-1185">Reference proteome</keyword>
<keyword evidence="3" id="KW-1003">Cell membrane</keyword>
<feature type="transmembrane region" description="Helical" evidence="11">
    <location>
        <begin position="6"/>
        <end position="30"/>
    </location>
</feature>
<proteinExistence type="inferred from homology"/>
<comment type="subcellular location">
    <subcellularLocation>
        <location evidence="1">Cell membrane</location>
        <topology evidence="1">Multi-pass membrane protein</topology>
    </subcellularLocation>
</comment>
<evidence type="ECO:0000256" key="4">
    <source>
        <dbReference type="ARBA" id="ARBA00022692"/>
    </source>
</evidence>
<keyword evidence="6 10" id="KW-1133">Transmembrane helix</keyword>
<dbReference type="InterPro" id="IPR044751">
    <property type="entry name" value="Ion_transp-like_CBS"/>
</dbReference>
<dbReference type="SUPFAM" id="SSF56176">
    <property type="entry name" value="FAD-binding/transporter-associated domain-like"/>
    <property type="match status" value="1"/>
</dbReference>
<dbReference type="SMART" id="SM00116">
    <property type="entry name" value="CBS"/>
    <property type="match status" value="1"/>
</dbReference>
<keyword evidence="7 9" id="KW-0129">CBS domain</keyword>
<dbReference type="Pfam" id="PF00571">
    <property type="entry name" value="CBS"/>
    <property type="match status" value="2"/>
</dbReference>